<reference evidence="5" key="1">
    <citation type="journal article" date="2020" name="Fungal Divers.">
        <title>Resolving the Mortierellaceae phylogeny through synthesis of multi-gene phylogenetics and phylogenomics.</title>
        <authorList>
            <person name="Vandepol N."/>
            <person name="Liber J."/>
            <person name="Desiro A."/>
            <person name="Na H."/>
            <person name="Kennedy M."/>
            <person name="Barry K."/>
            <person name="Grigoriev I.V."/>
            <person name="Miller A.N."/>
            <person name="O'Donnell K."/>
            <person name="Stajich J.E."/>
            <person name="Bonito G."/>
        </authorList>
    </citation>
    <scope>NUCLEOTIDE SEQUENCE</scope>
    <source>
        <strain evidence="5">BC1065</strain>
    </source>
</reference>
<organism evidence="5 6">
    <name type="scientific">Actinomortierella ambigua</name>
    <dbReference type="NCBI Taxonomy" id="1343610"/>
    <lineage>
        <taxon>Eukaryota</taxon>
        <taxon>Fungi</taxon>
        <taxon>Fungi incertae sedis</taxon>
        <taxon>Mucoromycota</taxon>
        <taxon>Mortierellomycotina</taxon>
        <taxon>Mortierellomycetes</taxon>
        <taxon>Mortierellales</taxon>
        <taxon>Mortierellaceae</taxon>
        <taxon>Actinomortierella</taxon>
    </lineage>
</organism>
<keyword evidence="3" id="KW-0964">Secreted</keyword>
<gene>
    <name evidence="5" type="ORF">DFQ27_002037</name>
</gene>
<dbReference type="Proteomes" id="UP000807716">
    <property type="component" value="Unassembled WGS sequence"/>
</dbReference>
<dbReference type="Pfam" id="PF20147">
    <property type="entry name" value="Crinkler"/>
    <property type="match status" value="1"/>
</dbReference>
<evidence type="ECO:0000256" key="2">
    <source>
        <dbReference type="ARBA" id="ARBA00004613"/>
    </source>
</evidence>
<dbReference type="GO" id="GO:0043657">
    <property type="term" value="C:host cell"/>
    <property type="evidence" value="ECO:0007669"/>
    <property type="project" value="UniProtKB-SubCell"/>
</dbReference>
<comment type="caution">
    <text evidence="5">The sequence shown here is derived from an EMBL/GenBank/DDBJ whole genome shotgun (WGS) entry which is preliminary data.</text>
</comment>
<evidence type="ECO:0000259" key="4">
    <source>
        <dbReference type="Pfam" id="PF20147"/>
    </source>
</evidence>
<comment type="subcellular location">
    <subcellularLocation>
        <location evidence="1">Host cell</location>
    </subcellularLocation>
    <subcellularLocation>
        <location evidence="2">Secreted</location>
    </subcellularLocation>
</comment>
<dbReference type="GO" id="GO:0005576">
    <property type="term" value="C:extracellular region"/>
    <property type="evidence" value="ECO:0007669"/>
    <property type="project" value="UniProtKB-SubCell"/>
</dbReference>
<accession>A0A9P6Q9H2</accession>
<dbReference type="InterPro" id="IPR045379">
    <property type="entry name" value="Crinkler_N"/>
</dbReference>
<dbReference type="OrthoDB" id="2673191at2759"/>
<dbReference type="EMBL" id="JAAAJB010000173">
    <property type="protein sequence ID" value="KAG0262916.1"/>
    <property type="molecule type" value="Genomic_DNA"/>
</dbReference>
<name>A0A9P6Q9H2_9FUNG</name>
<dbReference type="AlphaFoldDB" id="A0A9P6Q9H2"/>
<sequence length="115" mass="12793">MPSGHCTLLCLIEGEPIVNAFPVEIELSQYVSCLRKLIQLKSSIRFKQTNRSCINLWRVSIPFDPTGSNTRPVLPEIDSKTALDPTSEISDVFGEPPPENTIHIIVQRPPNPANN</sequence>
<evidence type="ECO:0000313" key="6">
    <source>
        <dbReference type="Proteomes" id="UP000807716"/>
    </source>
</evidence>
<evidence type="ECO:0000256" key="1">
    <source>
        <dbReference type="ARBA" id="ARBA00004340"/>
    </source>
</evidence>
<proteinExistence type="predicted"/>
<keyword evidence="6" id="KW-1185">Reference proteome</keyword>
<protein>
    <recommendedName>
        <fullName evidence="4">Crinkler effector protein N-terminal domain-containing protein</fullName>
    </recommendedName>
</protein>
<evidence type="ECO:0000313" key="5">
    <source>
        <dbReference type="EMBL" id="KAG0262916.1"/>
    </source>
</evidence>
<evidence type="ECO:0000256" key="3">
    <source>
        <dbReference type="ARBA" id="ARBA00022525"/>
    </source>
</evidence>
<feature type="domain" description="Crinkler effector protein N-terminal" evidence="4">
    <location>
        <begin position="7"/>
        <end position="107"/>
    </location>
</feature>